<protein>
    <submittedName>
        <fullName evidence="1">Uncharacterized protein</fullName>
    </submittedName>
</protein>
<gene>
    <name evidence="1" type="ORF">PV06_10245</name>
</gene>
<evidence type="ECO:0000313" key="2">
    <source>
        <dbReference type="Proteomes" id="UP000053342"/>
    </source>
</evidence>
<dbReference type="RefSeq" id="XP_016257818.1">
    <property type="nucleotide sequence ID" value="XM_016411777.1"/>
</dbReference>
<organism evidence="1 2">
    <name type="scientific">Exophiala oligosperma</name>
    <dbReference type="NCBI Taxonomy" id="215243"/>
    <lineage>
        <taxon>Eukaryota</taxon>
        <taxon>Fungi</taxon>
        <taxon>Dikarya</taxon>
        <taxon>Ascomycota</taxon>
        <taxon>Pezizomycotina</taxon>
        <taxon>Eurotiomycetes</taxon>
        <taxon>Chaetothyriomycetidae</taxon>
        <taxon>Chaetothyriales</taxon>
        <taxon>Herpotrichiellaceae</taxon>
        <taxon>Exophiala</taxon>
    </lineage>
</organism>
<evidence type="ECO:0000313" key="1">
    <source>
        <dbReference type="EMBL" id="KIW37602.1"/>
    </source>
</evidence>
<dbReference type="GeneID" id="27362319"/>
<dbReference type="AlphaFoldDB" id="A0A0D2BJM9"/>
<sequence>MKESDLPPQCKIMLPQRSYADPKYYFNTKTPRAARWFNSNRDVDNLTTLGETETEASLPKPRVFTSGACVLSSLRPRLANHTDSTEEISTFSPVEPVFSQACDPGLRVNMAMGARDSEACDPGLTLKSCKHRIERIGRIEG</sequence>
<dbReference type="Proteomes" id="UP000053342">
    <property type="component" value="Unassembled WGS sequence"/>
</dbReference>
<reference evidence="1 2" key="1">
    <citation type="submission" date="2015-01" db="EMBL/GenBank/DDBJ databases">
        <title>The Genome Sequence of Exophiala oligosperma CBS72588.</title>
        <authorList>
            <consortium name="The Broad Institute Genomics Platform"/>
            <person name="Cuomo C."/>
            <person name="de Hoog S."/>
            <person name="Gorbushina A."/>
            <person name="Stielow B."/>
            <person name="Teixiera M."/>
            <person name="Abouelleil A."/>
            <person name="Chapman S.B."/>
            <person name="Priest M."/>
            <person name="Young S.K."/>
            <person name="Wortman J."/>
            <person name="Nusbaum C."/>
            <person name="Birren B."/>
        </authorList>
    </citation>
    <scope>NUCLEOTIDE SEQUENCE [LARGE SCALE GENOMIC DNA]</scope>
    <source>
        <strain evidence="1 2">CBS 72588</strain>
    </source>
</reference>
<accession>A0A0D2BJM9</accession>
<proteinExistence type="predicted"/>
<dbReference type="HOGENOM" id="CLU_1825292_0_0_1"/>
<name>A0A0D2BJM9_9EURO</name>
<dbReference type="VEuPathDB" id="FungiDB:PV06_10245"/>
<keyword evidence="2" id="KW-1185">Reference proteome</keyword>
<dbReference type="EMBL" id="KN847343">
    <property type="protein sequence ID" value="KIW37602.1"/>
    <property type="molecule type" value="Genomic_DNA"/>
</dbReference>